<dbReference type="GO" id="GO:0000156">
    <property type="term" value="F:phosphorelay response regulator activity"/>
    <property type="evidence" value="ECO:0007669"/>
    <property type="project" value="TreeGrafter"/>
</dbReference>
<dbReference type="PROSITE" id="PS50113">
    <property type="entry name" value="PAC"/>
    <property type="match status" value="1"/>
</dbReference>
<dbReference type="InterPro" id="IPR000014">
    <property type="entry name" value="PAS"/>
</dbReference>
<dbReference type="eggNOG" id="COG0784">
    <property type="taxonomic scope" value="Bacteria"/>
</dbReference>
<accession>T2G8G7</accession>
<keyword evidence="3" id="KW-0238">DNA-binding</keyword>
<keyword evidence="9" id="KW-1185">Reference proteome</keyword>
<evidence type="ECO:0000256" key="4">
    <source>
        <dbReference type="PROSITE-ProRule" id="PRU00169"/>
    </source>
</evidence>
<dbReference type="GO" id="GO:0032993">
    <property type="term" value="C:protein-DNA complex"/>
    <property type="evidence" value="ECO:0007669"/>
    <property type="project" value="TreeGrafter"/>
</dbReference>
<dbReference type="Gene3D" id="3.30.450.20">
    <property type="entry name" value="PAS domain"/>
    <property type="match status" value="2"/>
</dbReference>
<dbReference type="Pfam" id="PF00072">
    <property type="entry name" value="Response_reg"/>
    <property type="match status" value="1"/>
</dbReference>
<dbReference type="AlphaFoldDB" id="T2G8G7"/>
<dbReference type="GO" id="GO:0006355">
    <property type="term" value="P:regulation of DNA-templated transcription"/>
    <property type="evidence" value="ECO:0007669"/>
    <property type="project" value="InterPro"/>
</dbReference>
<dbReference type="Proteomes" id="UP000016587">
    <property type="component" value="Chromosome"/>
</dbReference>
<dbReference type="Gene3D" id="3.40.50.2300">
    <property type="match status" value="1"/>
</dbReference>
<dbReference type="GO" id="GO:0000976">
    <property type="term" value="F:transcription cis-regulatory region binding"/>
    <property type="evidence" value="ECO:0007669"/>
    <property type="project" value="TreeGrafter"/>
</dbReference>
<feature type="modified residue" description="4-aspartylphosphate" evidence="4">
    <location>
        <position position="59"/>
    </location>
</feature>
<evidence type="ECO:0000313" key="8">
    <source>
        <dbReference type="EMBL" id="AGW12885.1"/>
    </source>
</evidence>
<evidence type="ECO:0000313" key="9">
    <source>
        <dbReference type="Proteomes" id="UP000016587"/>
    </source>
</evidence>
<dbReference type="PANTHER" id="PTHR48111">
    <property type="entry name" value="REGULATOR OF RPOS"/>
    <property type="match status" value="1"/>
</dbReference>
<proteinExistence type="predicted"/>
<name>T2G8G7_MEGG1</name>
<feature type="domain" description="PAS" evidence="6">
    <location>
        <begin position="138"/>
        <end position="179"/>
    </location>
</feature>
<dbReference type="SUPFAM" id="SSF52172">
    <property type="entry name" value="CheY-like"/>
    <property type="match status" value="1"/>
</dbReference>
<dbReference type="InterPro" id="IPR035965">
    <property type="entry name" value="PAS-like_dom_sf"/>
</dbReference>
<dbReference type="PANTHER" id="PTHR48111:SF40">
    <property type="entry name" value="PHOSPHATE REGULON TRANSCRIPTIONAL REGULATORY PROTEIN PHOB"/>
    <property type="match status" value="1"/>
</dbReference>
<dbReference type="InterPro" id="IPR039420">
    <property type="entry name" value="WalR-like"/>
</dbReference>
<sequence>MGNQSEQYRLLLVEDDSISAKTIGFMLKRLGHELVGVAATGEQALALAAEHLPDMVLLDVRLEGDMDGLEVAHRLRTSAATRGMSIMFLTGMEPYEQMERALPVADCFIQKPVKFADLSANMHICVQRRRLEQRLAASDRRYQALVQDAPVGIYQARLGGGLVTVNPALARMLGYDSPEELLAAMTNPAAQLYVDDTRREEFTRLLHTVGEVRDFESEVYGRDGDIFWIQEQAALTADAVGEPLVEGFVINITARKDAELERDVTLHLLRQTLDALPDPVALVDDEQHVILGNLALCKAMGVPAPCGLANRAFSELLAPRSRKAWDAVFSRFVQDGQMRQVRLLLAGNAGWYVFTLSPYGNPSGERIGAVCQGRFVAPEVLPLGREGA</sequence>
<feature type="domain" description="PAC" evidence="7">
    <location>
        <begin position="213"/>
        <end position="264"/>
    </location>
</feature>
<keyword evidence="1 4" id="KW-0597">Phosphoprotein</keyword>
<dbReference type="PATRIC" id="fig|1121448.10.peg.1011"/>
<feature type="domain" description="Response regulatory" evidence="5">
    <location>
        <begin position="9"/>
        <end position="126"/>
    </location>
</feature>
<evidence type="ECO:0000256" key="2">
    <source>
        <dbReference type="ARBA" id="ARBA00023012"/>
    </source>
</evidence>
<reference evidence="9" key="2">
    <citation type="submission" date="2013-07" db="EMBL/GenBank/DDBJ databases">
        <authorList>
            <person name="Morais-Silva F.O."/>
            <person name="Rezende A.M."/>
            <person name="Pimentel C."/>
            <person name="Resende D.M."/>
            <person name="Santos C.I."/>
            <person name="Clemente C."/>
            <person name="de Oliveira L.M."/>
            <person name="da Silva S.M."/>
            <person name="Costa D.A."/>
            <person name="Varela-Raposo A."/>
            <person name="Horacio E.C.A."/>
            <person name="Matos M."/>
            <person name="Flores O."/>
            <person name="Ruiz J.C."/>
            <person name="Rodrigues-Pousada C."/>
        </authorList>
    </citation>
    <scope>NUCLEOTIDE SEQUENCE [LARGE SCALE GENOMIC DNA]</scope>
    <source>
        <strain evidence="9">ATCC 19364 / DSM 1382 / NCIMB 9332 / VKM B-1759</strain>
    </source>
</reference>
<dbReference type="CDD" id="cd00130">
    <property type="entry name" value="PAS"/>
    <property type="match status" value="1"/>
</dbReference>
<evidence type="ECO:0000259" key="6">
    <source>
        <dbReference type="PROSITE" id="PS50112"/>
    </source>
</evidence>
<dbReference type="InterPro" id="IPR001789">
    <property type="entry name" value="Sig_transdc_resp-reg_receiver"/>
</dbReference>
<dbReference type="Pfam" id="PF08448">
    <property type="entry name" value="PAS_4"/>
    <property type="match status" value="1"/>
</dbReference>
<dbReference type="KEGG" id="dgg:DGI_1008"/>
<dbReference type="InterPro" id="IPR011006">
    <property type="entry name" value="CheY-like_superfamily"/>
</dbReference>
<dbReference type="InterPro" id="IPR013656">
    <property type="entry name" value="PAS_4"/>
</dbReference>
<dbReference type="OrthoDB" id="5442626at2"/>
<reference evidence="8 9" key="1">
    <citation type="journal article" date="2013" name="J. Bacteriol.">
        <title>Roles of HynAB and Ech, the only two hydrogenases found in the model sulfate reducer Desulfovibrio gigas.</title>
        <authorList>
            <person name="Morais-Silva F.O."/>
            <person name="Santos C.I."/>
            <person name="Rodrigues R."/>
            <person name="Pereira I.A."/>
            <person name="Rodrigues-Pousada C."/>
        </authorList>
    </citation>
    <scope>NUCLEOTIDE SEQUENCE [LARGE SCALE GENOMIC DNA]</scope>
    <source>
        <strain evidence="9">ATCC 19364 / DSM 1382 / NCIMB 9332 / VKM B-1759</strain>
    </source>
</reference>
<dbReference type="RefSeq" id="WP_021759621.1">
    <property type="nucleotide sequence ID" value="NC_022444.1"/>
</dbReference>
<evidence type="ECO:0000256" key="1">
    <source>
        <dbReference type="ARBA" id="ARBA00022553"/>
    </source>
</evidence>
<dbReference type="SMART" id="SM00091">
    <property type="entry name" value="PAS"/>
    <property type="match status" value="2"/>
</dbReference>
<dbReference type="PROSITE" id="PS50112">
    <property type="entry name" value="PAS"/>
    <property type="match status" value="1"/>
</dbReference>
<dbReference type="SMART" id="SM00448">
    <property type="entry name" value="REC"/>
    <property type="match status" value="1"/>
</dbReference>
<dbReference type="HOGENOM" id="CLU_753826_0_0_7"/>
<evidence type="ECO:0000259" key="7">
    <source>
        <dbReference type="PROSITE" id="PS50113"/>
    </source>
</evidence>
<dbReference type="GO" id="GO:0005829">
    <property type="term" value="C:cytosol"/>
    <property type="evidence" value="ECO:0007669"/>
    <property type="project" value="TreeGrafter"/>
</dbReference>
<dbReference type="Pfam" id="PF00989">
    <property type="entry name" value="PAS"/>
    <property type="match status" value="1"/>
</dbReference>
<dbReference type="InterPro" id="IPR013767">
    <property type="entry name" value="PAS_fold"/>
</dbReference>
<keyword evidence="2" id="KW-0902">Two-component regulatory system</keyword>
<protein>
    <submittedName>
        <fullName evidence="8">Putative PAS/PAC sensor protein</fullName>
    </submittedName>
</protein>
<organism evidence="8 9">
    <name type="scientific">Megalodesulfovibrio gigas (strain ATCC 19364 / DSM 1382 / NCIMB 9332 / VKM B-1759)</name>
    <name type="common">Desulfovibrio gigas</name>
    <dbReference type="NCBI Taxonomy" id="1121448"/>
    <lineage>
        <taxon>Bacteria</taxon>
        <taxon>Pseudomonadati</taxon>
        <taxon>Thermodesulfobacteriota</taxon>
        <taxon>Desulfovibrionia</taxon>
        <taxon>Desulfovibrionales</taxon>
        <taxon>Desulfovibrionaceae</taxon>
        <taxon>Megalodesulfovibrio</taxon>
    </lineage>
</organism>
<dbReference type="STRING" id="1121448.DGI_1008"/>
<evidence type="ECO:0000259" key="5">
    <source>
        <dbReference type="PROSITE" id="PS50110"/>
    </source>
</evidence>
<evidence type="ECO:0000256" key="3">
    <source>
        <dbReference type="ARBA" id="ARBA00023125"/>
    </source>
</evidence>
<dbReference type="InterPro" id="IPR000700">
    <property type="entry name" value="PAS-assoc_C"/>
</dbReference>
<gene>
    <name evidence="8" type="ORF">DGI_1008</name>
</gene>
<dbReference type="NCBIfam" id="TIGR00229">
    <property type="entry name" value="sensory_box"/>
    <property type="match status" value="1"/>
</dbReference>
<dbReference type="PROSITE" id="PS50110">
    <property type="entry name" value="RESPONSE_REGULATORY"/>
    <property type="match status" value="1"/>
</dbReference>
<dbReference type="SUPFAM" id="SSF55785">
    <property type="entry name" value="PYP-like sensor domain (PAS domain)"/>
    <property type="match status" value="2"/>
</dbReference>
<dbReference type="eggNOG" id="COG2202">
    <property type="taxonomic scope" value="Bacteria"/>
</dbReference>
<dbReference type="EMBL" id="CP006585">
    <property type="protein sequence ID" value="AGW12885.1"/>
    <property type="molecule type" value="Genomic_DNA"/>
</dbReference>